<evidence type="ECO:0000313" key="3">
    <source>
        <dbReference type="EMBL" id="KAG5642669.1"/>
    </source>
</evidence>
<protein>
    <recommendedName>
        <fullName evidence="2">Endonuclease/exonuclease/phosphatase domain-containing protein</fullName>
    </recommendedName>
</protein>
<proteinExistence type="predicted"/>
<dbReference type="EMBL" id="JABCKV010000167">
    <property type="protein sequence ID" value="KAG5642669.1"/>
    <property type="molecule type" value="Genomic_DNA"/>
</dbReference>
<dbReference type="InterPro" id="IPR005135">
    <property type="entry name" value="Endo/exonuclease/phosphatase"/>
</dbReference>
<organism evidence="3 4">
    <name type="scientific">Asterophora parasitica</name>
    <dbReference type="NCBI Taxonomy" id="117018"/>
    <lineage>
        <taxon>Eukaryota</taxon>
        <taxon>Fungi</taxon>
        <taxon>Dikarya</taxon>
        <taxon>Basidiomycota</taxon>
        <taxon>Agaricomycotina</taxon>
        <taxon>Agaricomycetes</taxon>
        <taxon>Agaricomycetidae</taxon>
        <taxon>Agaricales</taxon>
        <taxon>Tricholomatineae</taxon>
        <taxon>Lyophyllaceae</taxon>
        <taxon>Asterophora</taxon>
    </lineage>
</organism>
<keyword evidence="1" id="KW-0732">Signal</keyword>
<feature type="chain" id="PRO_5040310552" description="Endonuclease/exonuclease/phosphatase domain-containing protein" evidence="1">
    <location>
        <begin position="16"/>
        <end position="660"/>
    </location>
</feature>
<sequence>MNWVYLLSFVTTCLAAAAKAPAPTGPTIADIQGPGFQSPLLGQTVHNVTGLVTAKGPNGFWIAGDKVADTRISTGVYVFSSTVLDQVAVGDKISLSARVTEYRSKTAPNDLFLTELELPGNITVLSQNNAVKPVVLGKDRSPPTESLTPLDAGPDGFLSVPNNQTQLEAVNPTLQPEYYGLDFWESLEGQLVQIKKPVALGFGNNFGDFWVRGDWKVTGQNSRGGLTLAFGMLSPGPIIQTGTDCGAPTSGNKNTLDANPEAIIIGSPLDKSKNPGVALGTTLEDFTGVVTYQFGFYYILPTTALAVKKAPKTDAVKPTSLKSKPKQDCSITFGDYNVRDMYEASLLYNLTPLLQIENLAPDSAHLPDIANHISQYLKTPDIVFVQEVQDNSGPTNDGTVSANVTLTNLVNAIAVASGVQYRFVDIAPVDGKDGGIPGGNIRQAYLYNPDKLELAPGSPVGGSLDAVSVVVPPNKVIKLNYNPGRIDPTNEAWNSSRKPLVAQWQTPKGQKLFTINLHLASKGGSSSTQGNARPPVNSPLAARTSQISLVSSFVESVLSADKNANIIVAGDFNEFTQTRALFKPLTDVLTDIDEAAGIDPVERYSYVFDQNSQQLDHAFISKALKKRSVAFDHIHINTWAPSLAERISDHDPSVGQVELC</sequence>
<dbReference type="SUPFAM" id="SSF56219">
    <property type="entry name" value="DNase I-like"/>
    <property type="match status" value="1"/>
</dbReference>
<feature type="domain" description="Endonuclease/exonuclease/phosphatase" evidence="2">
    <location>
        <begin position="372"/>
        <end position="650"/>
    </location>
</feature>
<dbReference type="Gene3D" id="3.60.10.10">
    <property type="entry name" value="Endonuclease/exonuclease/phosphatase"/>
    <property type="match status" value="1"/>
</dbReference>
<gene>
    <name evidence="3" type="ORF">DXG03_002353</name>
</gene>
<dbReference type="CDD" id="cd04486">
    <property type="entry name" value="YhcR_OBF_like"/>
    <property type="match status" value="1"/>
</dbReference>
<evidence type="ECO:0000259" key="2">
    <source>
        <dbReference type="Pfam" id="PF03372"/>
    </source>
</evidence>
<name>A0A9P7G2F8_9AGAR</name>
<feature type="signal peptide" evidence="1">
    <location>
        <begin position="1"/>
        <end position="15"/>
    </location>
</feature>
<keyword evidence="4" id="KW-1185">Reference proteome</keyword>
<reference evidence="3" key="1">
    <citation type="submission" date="2020-07" db="EMBL/GenBank/DDBJ databases">
        <authorList>
            <person name="Nieuwenhuis M."/>
            <person name="Van De Peppel L.J.J."/>
        </authorList>
    </citation>
    <scope>NUCLEOTIDE SEQUENCE</scope>
    <source>
        <strain evidence="3">AP01</strain>
        <tissue evidence="3">Mycelium</tissue>
    </source>
</reference>
<dbReference type="Proteomes" id="UP000775547">
    <property type="component" value="Unassembled WGS sequence"/>
</dbReference>
<reference evidence="3" key="2">
    <citation type="submission" date="2021-10" db="EMBL/GenBank/DDBJ databases">
        <title>Phylogenomics reveals ancestral predisposition of the termite-cultivated fungus Termitomyces towards a domesticated lifestyle.</title>
        <authorList>
            <person name="Auxier B."/>
            <person name="Grum-Grzhimaylo A."/>
            <person name="Cardenas M.E."/>
            <person name="Lodge J.D."/>
            <person name="Laessoe T."/>
            <person name="Pedersen O."/>
            <person name="Smith M.E."/>
            <person name="Kuyper T.W."/>
            <person name="Franco-Molano E.A."/>
            <person name="Baroni T.J."/>
            <person name="Aanen D.K."/>
        </authorList>
    </citation>
    <scope>NUCLEOTIDE SEQUENCE</scope>
    <source>
        <strain evidence="3">AP01</strain>
        <tissue evidence="3">Mycelium</tissue>
    </source>
</reference>
<dbReference type="PANTHER" id="PTHR42834">
    <property type="entry name" value="ENDONUCLEASE/EXONUCLEASE/PHOSPHATASE FAMILY PROTEIN (AFU_ORTHOLOGUE AFUA_3G09210)"/>
    <property type="match status" value="1"/>
</dbReference>
<comment type="caution">
    <text evidence="3">The sequence shown here is derived from an EMBL/GenBank/DDBJ whole genome shotgun (WGS) entry which is preliminary data.</text>
</comment>
<dbReference type="InterPro" id="IPR036691">
    <property type="entry name" value="Endo/exonu/phosph_ase_sf"/>
</dbReference>
<dbReference type="AlphaFoldDB" id="A0A9P7G2F8"/>
<dbReference type="GO" id="GO:0003824">
    <property type="term" value="F:catalytic activity"/>
    <property type="evidence" value="ECO:0007669"/>
    <property type="project" value="InterPro"/>
</dbReference>
<accession>A0A9P7G2F8</accession>
<evidence type="ECO:0000313" key="4">
    <source>
        <dbReference type="Proteomes" id="UP000775547"/>
    </source>
</evidence>
<evidence type="ECO:0000256" key="1">
    <source>
        <dbReference type="SAM" id="SignalP"/>
    </source>
</evidence>
<dbReference type="Pfam" id="PF03372">
    <property type="entry name" value="Exo_endo_phos"/>
    <property type="match status" value="1"/>
</dbReference>
<dbReference type="PANTHER" id="PTHR42834:SF1">
    <property type="entry name" value="ENDONUCLEASE_EXONUCLEASE_PHOSPHATASE FAMILY PROTEIN (AFU_ORTHOLOGUE AFUA_3G09210)"/>
    <property type="match status" value="1"/>
</dbReference>
<dbReference type="OrthoDB" id="47488at2759"/>